<feature type="transmembrane region" description="Helical" evidence="1">
    <location>
        <begin position="74"/>
        <end position="98"/>
    </location>
</feature>
<dbReference type="OrthoDB" id="8111537at2"/>
<keyword evidence="1" id="KW-0472">Membrane</keyword>
<proteinExistence type="predicted"/>
<dbReference type="InterPro" id="IPR001375">
    <property type="entry name" value="Peptidase_S9_cat"/>
</dbReference>
<organism evidence="3 4">
    <name type="scientific">Actinomadura hallensis</name>
    <dbReference type="NCBI Taxonomy" id="337895"/>
    <lineage>
        <taxon>Bacteria</taxon>
        <taxon>Bacillati</taxon>
        <taxon>Actinomycetota</taxon>
        <taxon>Actinomycetes</taxon>
        <taxon>Streptosporangiales</taxon>
        <taxon>Thermomonosporaceae</taxon>
        <taxon>Actinomadura</taxon>
    </lineage>
</organism>
<accession>A0A543IAX6</accession>
<evidence type="ECO:0000259" key="2">
    <source>
        <dbReference type="Pfam" id="PF00326"/>
    </source>
</evidence>
<reference evidence="3 4" key="1">
    <citation type="submission" date="2019-06" db="EMBL/GenBank/DDBJ databases">
        <title>Sequencing the genomes of 1000 actinobacteria strains.</title>
        <authorList>
            <person name="Klenk H.-P."/>
        </authorList>
    </citation>
    <scope>NUCLEOTIDE SEQUENCE [LARGE SCALE GENOMIC DNA]</scope>
    <source>
        <strain evidence="3 4">DSM 45043</strain>
    </source>
</reference>
<dbReference type="EMBL" id="VFPO01000001">
    <property type="protein sequence ID" value="TQM67697.1"/>
    <property type="molecule type" value="Genomic_DNA"/>
</dbReference>
<gene>
    <name evidence="3" type="ORF">FHX41_1317</name>
</gene>
<dbReference type="AlphaFoldDB" id="A0A543IAX6"/>
<dbReference type="InterPro" id="IPR029058">
    <property type="entry name" value="AB_hydrolase_fold"/>
</dbReference>
<dbReference type="RefSeq" id="WP_141966684.1">
    <property type="nucleotide sequence ID" value="NZ_VFPO01000001.1"/>
</dbReference>
<dbReference type="Pfam" id="PF00326">
    <property type="entry name" value="Peptidase_S9"/>
    <property type="match status" value="1"/>
</dbReference>
<dbReference type="Gene3D" id="3.40.50.1820">
    <property type="entry name" value="alpha/beta hydrolase"/>
    <property type="match status" value="1"/>
</dbReference>
<keyword evidence="4" id="KW-1185">Reference proteome</keyword>
<protein>
    <recommendedName>
        <fullName evidence="2">Peptidase S9 prolyl oligopeptidase catalytic domain-containing protein</fullName>
    </recommendedName>
</protein>
<evidence type="ECO:0000313" key="4">
    <source>
        <dbReference type="Proteomes" id="UP000316706"/>
    </source>
</evidence>
<keyword evidence="1" id="KW-0812">Transmembrane</keyword>
<comment type="caution">
    <text evidence="3">The sequence shown here is derived from an EMBL/GenBank/DDBJ whole genome shotgun (WGS) entry which is preliminary data.</text>
</comment>
<evidence type="ECO:0000313" key="3">
    <source>
        <dbReference type="EMBL" id="TQM67697.1"/>
    </source>
</evidence>
<dbReference type="GO" id="GO:0006508">
    <property type="term" value="P:proteolysis"/>
    <property type="evidence" value="ECO:0007669"/>
    <property type="project" value="InterPro"/>
</dbReference>
<dbReference type="GO" id="GO:0008236">
    <property type="term" value="F:serine-type peptidase activity"/>
    <property type="evidence" value="ECO:0007669"/>
    <property type="project" value="InterPro"/>
</dbReference>
<feature type="domain" description="Peptidase S9 prolyl oligopeptidase catalytic" evidence="2">
    <location>
        <begin position="264"/>
        <end position="389"/>
    </location>
</feature>
<name>A0A543IAX6_9ACTN</name>
<evidence type="ECO:0000256" key="1">
    <source>
        <dbReference type="SAM" id="Phobius"/>
    </source>
</evidence>
<sequence>MTRAFATLAQEELTPHDMPPHAERAITVPTFTLRVFTLLVFTVRHAAWRDSAPEPPPPAVPAPTRPGRRRRVRALMAAAVATVALLCVVVGGIGWYFAGVAIEVDRTVDHPLTVLNAGHGTVTLPRTATTERPGTWALVWDGGRALLGPVVGGDGRQVVRKVSSLVEGTLTVGAAAAIDHWVHDGDPMTALGLPFQDVTYPSRVGPMPAWLLPGRSPKSTWVIGIHGRNADKAETLRVMRTVHEAGLPMLAIAYRNDVGAPPSNDGKNHLGDTEWEDVVSAMGYARAHGATGVILYGWSMGGAMAMTTLRKDPSFVRGVVLDSPVLDWSATLDKQGAARNLPGVFTSLAKRILEWRIGMDLTDFDQRRYAPELRTPVLIFTAADDATVANGPAYTFTDMAPPGMVTHITTPGDHTESWNVDPAAYERTLRTFLEKVR</sequence>
<dbReference type="Proteomes" id="UP000316706">
    <property type="component" value="Unassembled WGS sequence"/>
</dbReference>
<dbReference type="SUPFAM" id="SSF53474">
    <property type="entry name" value="alpha/beta-Hydrolases"/>
    <property type="match status" value="1"/>
</dbReference>
<keyword evidence="1" id="KW-1133">Transmembrane helix</keyword>